<accession>A0ABU8N0F0</accession>
<dbReference type="SMART" id="SM00855">
    <property type="entry name" value="PGAM"/>
    <property type="match status" value="1"/>
</dbReference>
<dbReference type="PANTHER" id="PTHR21340">
    <property type="entry name" value="DIADENOSINE 5,5-P1,P4-TETRAPHOSPHATE PYROPHOSPHOHYDROLASE MUTT"/>
    <property type="match status" value="1"/>
</dbReference>
<evidence type="ECO:0000313" key="6">
    <source>
        <dbReference type="Proteomes" id="UP001370100"/>
    </source>
</evidence>
<dbReference type="Gene3D" id="3.40.50.1240">
    <property type="entry name" value="Phosphoglycerate mutase-like"/>
    <property type="match status" value="1"/>
</dbReference>
<dbReference type="InterPro" id="IPR029033">
    <property type="entry name" value="His_PPase_superfam"/>
</dbReference>
<dbReference type="InterPro" id="IPR000086">
    <property type="entry name" value="NUDIX_hydrolase_dom"/>
</dbReference>
<evidence type="ECO:0000256" key="2">
    <source>
        <dbReference type="ARBA" id="ARBA00022801"/>
    </source>
</evidence>
<evidence type="ECO:0000256" key="3">
    <source>
        <dbReference type="RuleBase" id="RU003476"/>
    </source>
</evidence>
<dbReference type="SUPFAM" id="SSF55811">
    <property type="entry name" value="Nudix"/>
    <property type="match status" value="1"/>
</dbReference>
<dbReference type="EC" id="3.6.-.-" evidence="5"/>
<dbReference type="CDD" id="cd07067">
    <property type="entry name" value="HP_PGM_like"/>
    <property type="match status" value="1"/>
</dbReference>
<dbReference type="PROSITE" id="PS51462">
    <property type="entry name" value="NUDIX"/>
    <property type="match status" value="1"/>
</dbReference>
<comment type="similarity">
    <text evidence="1 3">Belongs to the Nudix hydrolase family.</text>
</comment>
<dbReference type="Pfam" id="PF00293">
    <property type="entry name" value="NUDIX"/>
    <property type="match status" value="1"/>
</dbReference>
<evidence type="ECO:0000313" key="5">
    <source>
        <dbReference type="EMBL" id="MEJ2885836.1"/>
    </source>
</evidence>
<dbReference type="SUPFAM" id="SSF53254">
    <property type="entry name" value="Phosphoglycerate mutase-like"/>
    <property type="match status" value="1"/>
</dbReference>
<dbReference type="RefSeq" id="WP_337712295.1">
    <property type="nucleotide sequence ID" value="NZ_JBBEGL010000001.1"/>
</dbReference>
<dbReference type="Pfam" id="PF00300">
    <property type="entry name" value="His_Phos_1"/>
    <property type="match status" value="1"/>
</dbReference>
<gene>
    <name evidence="5" type="ORF">WCD41_05195</name>
</gene>
<reference evidence="5 6" key="1">
    <citation type="submission" date="2024-03" db="EMBL/GenBank/DDBJ databases">
        <title>Actinomycetospora sp. OC33-EN06, a novel actinomycete isolated from wild orchid (Aerides multiflora).</title>
        <authorList>
            <person name="Suriyachadkun C."/>
        </authorList>
    </citation>
    <scope>NUCLEOTIDE SEQUENCE [LARGE SCALE GENOMIC DNA]</scope>
    <source>
        <strain evidence="5 6">OC33-EN06</strain>
    </source>
</reference>
<dbReference type="InterPro" id="IPR020084">
    <property type="entry name" value="NUDIX_hydrolase_CS"/>
</dbReference>
<organism evidence="5 6">
    <name type="scientific">Actinomycetospora aeridis</name>
    <dbReference type="NCBI Taxonomy" id="3129231"/>
    <lineage>
        <taxon>Bacteria</taxon>
        <taxon>Bacillati</taxon>
        <taxon>Actinomycetota</taxon>
        <taxon>Actinomycetes</taxon>
        <taxon>Pseudonocardiales</taxon>
        <taxon>Pseudonocardiaceae</taxon>
        <taxon>Actinomycetospora</taxon>
    </lineage>
</organism>
<dbReference type="EC" id="3.1.3.-" evidence="5"/>
<sequence length="314" mass="32675">MTVHAAGAVLWRPAGDDGTDEKVEVAVVHRPHHQDWSLPKGKVDPGETRVDAAVREIAEETGFAAVLGRHLRTVQYAVNGEEKVVEYWAARAGAGEFVPGDETDELRWLAPADAAPLLTYASDREVLDVFAARPAGLRTVLLVRHALAGKRTEWDRPDAERPLDADGRLQAQQLAGLLTGFGVGALAAVPIVRCRQTLEPCAAVTGLAVHDVPELGDDAVGIDDTAALATLARLADGAAGDAADGGVVAAVCAQGGGIPHLVATLAAAAVAAGAPPESARDLTDPPCRKGSVWVLSFGPEGELVAADYHRDAIF</sequence>
<dbReference type="Gene3D" id="3.90.79.10">
    <property type="entry name" value="Nucleoside Triphosphate Pyrophosphohydrolase"/>
    <property type="match status" value="1"/>
</dbReference>
<dbReference type="InterPro" id="IPR020476">
    <property type="entry name" value="Nudix_hydrolase"/>
</dbReference>
<keyword evidence="6" id="KW-1185">Reference proteome</keyword>
<dbReference type="Proteomes" id="UP001370100">
    <property type="component" value="Unassembled WGS sequence"/>
</dbReference>
<evidence type="ECO:0000256" key="1">
    <source>
        <dbReference type="ARBA" id="ARBA00005582"/>
    </source>
</evidence>
<comment type="caution">
    <text evidence="5">The sequence shown here is derived from an EMBL/GenBank/DDBJ whole genome shotgun (WGS) entry which is preliminary data.</text>
</comment>
<evidence type="ECO:0000259" key="4">
    <source>
        <dbReference type="PROSITE" id="PS51462"/>
    </source>
</evidence>
<dbReference type="EMBL" id="JBBEGL010000001">
    <property type="protein sequence ID" value="MEJ2885836.1"/>
    <property type="molecule type" value="Genomic_DNA"/>
</dbReference>
<feature type="domain" description="Nudix hydrolase" evidence="4">
    <location>
        <begin position="1"/>
        <end position="131"/>
    </location>
</feature>
<dbReference type="InterPro" id="IPR013078">
    <property type="entry name" value="His_Pase_superF_clade-1"/>
</dbReference>
<dbReference type="CDD" id="cd03673">
    <property type="entry name" value="NUDIX_Ap6A_hydrolase"/>
    <property type="match status" value="1"/>
</dbReference>
<dbReference type="PANTHER" id="PTHR21340:SF0">
    <property type="entry name" value="BIS(5'-NUCLEOSYL)-TETRAPHOSPHATASE [ASYMMETRICAL]"/>
    <property type="match status" value="1"/>
</dbReference>
<dbReference type="InterPro" id="IPR015797">
    <property type="entry name" value="NUDIX_hydrolase-like_dom_sf"/>
</dbReference>
<name>A0ABU8N0F0_9PSEU</name>
<protein>
    <submittedName>
        <fullName evidence="5">Bifunctional NUDIX hydrolase/histidine phosphatase family protein</fullName>
        <ecNumber evidence="5">3.1.3.-</ecNumber>
        <ecNumber evidence="5">3.6.-.-</ecNumber>
    </submittedName>
</protein>
<keyword evidence="2 3" id="KW-0378">Hydrolase</keyword>
<dbReference type="GO" id="GO:0016787">
    <property type="term" value="F:hydrolase activity"/>
    <property type="evidence" value="ECO:0007669"/>
    <property type="project" value="UniProtKB-KW"/>
</dbReference>
<dbReference type="PRINTS" id="PR00502">
    <property type="entry name" value="NUDIXFAMILY"/>
</dbReference>
<dbReference type="InterPro" id="IPR051325">
    <property type="entry name" value="Nudix_hydrolase_domain"/>
</dbReference>
<proteinExistence type="inferred from homology"/>
<dbReference type="PROSITE" id="PS00893">
    <property type="entry name" value="NUDIX_BOX"/>
    <property type="match status" value="1"/>
</dbReference>